<keyword evidence="1" id="KW-1133">Transmembrane helix</keyword>
<accession>A0ABR2MFM7</accession>
<gene>
    <name evidence="2" type="ORF">KSP40_PGU012968</name>
</gene>
<protein>
    <submittedName>
        <fullName evidence="2">Uncharacterized protein</fullName>
    </submittedName>
</protein>
<comment type="caution">
    <text evidence="2">The sequence shown here is derived from an EMBL/GenBank/DDBJ whole genome shotgun (WGS) entry which is preliminary data.</text>
</comment>
<reference evidence="2 3" key="1">
    <citation type="journal article" date="2022" name="Nat. Plants">
        <title>Genomes of leafy and leafless Platanthera orchids illuminate the evolution of mycoheterotrophy.</title>
        <authorList>
            <person name="Li M.H."/>
            <person name="Liu K.W."/>
            <person name="Li Z."/>
            <person name="Lu H.C."/>
            <person name="Ye Q.L."/>
            <person name="Zhang D."/>
            <person name="Wang J.Y."/>
            <person name="Li Y.F."/>
            <person name="Zhong Z.M."/>
            <person name="Liu X."/>
            <person name="Yu X."/>
            <person name="Liu D.K."/>
            <person name="Tu X.D."/>
            <person name="Liu B."/>
            <person name="Hao Y."/>
            <person name="Liao X.Y."/>
            <person name="Jiang Y.T."/>
            <person name="Sun W.H."/>
            <person name="Chen J."/>
            <person name="Chen Y.Q."/>
            <person name="Ai Y."/>
            <person name="Zhai J.W."/>
            <person name="Wu S.S."/>
            <person name="Zhou Z."/>
            <person name="Hsiao Y.Y."/>
            <person name="Wu W.L."/>
            <person name="Chen Y.Y."/>
            <person name="Lin Y.F."/>
            <person name="Hsu J.L."/>
            <person name="Li C.Y."/>
            <person name="Wang Z.W."/>
            <person name="Zhao X."/>
            <person name="Zhong W.Y."/>
            <person name="Ma X.K."/>
            <person name="Ma L."/>
            <person name="Huang J."/>
            <person name="Chen G.Z."/>
            <person name="Huang M.Z."/>
            <person name="Huang L."/>
            <person name="Peng D.H."/>
            <person name="Luo Y.B."/>
            <person name="Zou S.Q."/>
            <person name="Chen S.P."/>
            <person name="Lan S."/>
            <person name="Tsai W.C."/>
            <person name="Van de Peer Y."/>
            <person name="Liu Z.J."/>
        </authorList>
    </citation>
    <scope>NUCLEOTIDE SEQUENCE [LARGE SCALE GENOMIC DNA]</scope>
    <source>
        <strain evidence="2">Lor288</strain>
    </source>
</reference>
<feature type="transmembrane region" description="Helical" evidence="1">
    <location>
        <begin position="20"/>
        <end position="42"/>
    </location>
</feature>
<organism evidence="2 3">
    <name type="scientific">Platanthera guangdongensis</name>
    <dbReference type="NCBI Taxonomy" id="2320717"/>
    <lineage>
        <taxon>Eukaryota</taxon>
        <taxon>Viridiplantae</taxon>
        <taxon>Streptophyta</taxon>
        <taxon>Embryophyta</taxon>
        <taxon>Tracheophyta</taxon>
        <taxon>Spermatophyta</taxon>
        <taxon>Magnoliopsida</taxon>
        <taxon>Liliopsida</taxon>
        <taxon>Asparagales</taxon>
        <taxon>Orchidaceae</taxon>
        <taxon>Orchidoideae</taxon>
        <taxon>Orchideae</taxon>
        <taxon>Orchidinae</taxon>
        <taxon>Platanthera</taxon>
    </lineage>
</organism>
<evidence type="ECO:0000256" key="1">
    <source>
        <dbReference type="SAM" id="Phobius"/>
    </source>
</evidence>
<keyword evidence="1" id="KW-0812">Transmembrane</keyword>
<dbReference type="EMBL" id="JBBWWR010000008">
    <property type="protein sequence ID" value="KAK8962760.1"/>
    <property type="molecule type" value="Genomic_DNA"/>
</dbReference>
<dbReference type="Gene3D" id="2.60.120.620">
    <property type="entry name" value="q2cbj1_9rhob like domain"/>
    <property type="match status" value="1"/>
</dbReference>
<name>A0ABR2MFM7_9ASPA</name>
<sequence>MRGGKGRTLLSDQEKVKLGFPLVLLISSLFFFAGFYVSMLVSQELWDLSHFRRVSLMKLSEADTVETETEPAVPRGVTGDAKPYSGVPFQILSWMPRAIYFPKFATPEECHGIVKISRSKLSPSTLAFRDGDTVENTKGIRTRNSTFSATKLGRGMLLIMTRSTQMNMAIRKSRG</sequence>
<keyword evidence="1" id="KW-0472">Membrane</keyword>
<evidence type="ECO:0000313" key="3">
    <source>
        <dbReference type="Proteomes" id="UP001412067"/>
    </source>
</evidence>
<proteinExistence type="predicted"/>
<dbReference type="Proteomes" id="UP001412067">
    <property type="component" value="Unassembled WGS sequence"/>
</dbReference>
<keyword evidence="3" id="KW-1185">Reference proteome</keyword>
<evidence type="ECO:0000313" key="2">
    <source>
        <dbReference type="EMBL" id="KAK8962760.1"/>
    </source>
</evidence>